<evidence type="ECO:0000259" key="3">
    <source>
        <dbReference type="Pfam" id="PF11250"/>
    </source>
</evidence>
<sequence>MCHFGNLATTFNITTTIDKYKLHPNSSTTIVHVLDFPPPPKQIGFSNKIDQGLMACTKSLNFQSIDINDEIDANGNNNDDDEDDCWKKMKMFPPPLSSLNRNGQPSFILVPVRENGRLQLNKVRIKRPEFLCAVRQDGRLRLFLVPDHCVEDDVEEQEQEQEQEQEEQELVDEFELEGKMEEEELKGESIEENEKDVEVVEEITSYEQKDVRIGEWKFPNERFRNCHQATTCLYEAGIVGQPHF</sequence>
<dbReference type="EMBL" id="QJKJ01001656">
    <property type="protein sequence ID" value="RDY06606.1"/>
    <property type="molecule type" value="Genomic_DNA"/>
</dbReference>
<proteinExistence type="inferred from homology"/>
<feature type="coiled-coil region" evidence="2">
    <location>
        <begin position="147"/>
        <end position="177"/>
    </location>
</feature>
<comment type="caution">
    <text evidence="4">The sequence shown here is derived from an EMBL/GenBank/DDBJ whole genome shotgun (WGS) entry which is preliminary data.</text>
</comment>
<evidence type="ECO:0000313" key="5">
    <source>
        <dbReference type="Proteomes" id="UP000257109"/>
    </source>
</evidence>
<dbReference type="InterPro" id="IPR021410">
    <property type="entry name" value="FAF"/>
</dbReference>
<dbReference type="STRING" id="157652.A0A371HUZ6"/>
<dbReference type="InterPro" id="IPR046431">
    <property type="entry name" value="FAF_dom"/>
</dbReference>
<dbReference type="PANTHER" id="PTHR33155:SF26">
    <property type="entry name" value="DUF3049 FAMILY PROTEIN"/>
    <property type="match status" value="1"/>
</dbReference>
<accession>A0A371HUZ6</accession>
<protein>
    <recommendedName>
        <fullName evidence="3">FAF domain-containing protein</fullName>
    </recommendedName>
</protein>
<reference evidence="4" key="1">
    <citation type="submission" date="2018-05" db="EMBL/GenBank/DDBJ databases">
        <title>Draft genome of Mucuna pruriens seed.</title>
        <authorList>
            <person name="Nnadi N.E."/>
            <person name="Vos R."/>
            <person name="Hasami M.H."/>
            <person name="Devisetty U.K."/>
            <person name="Aguiy J.C."/>
        </authorList>
    </citation>
    <scope>NUCLEOTIDE SEQUENCE [LARGE SCALE GENOMIC DNA]</scope>
    <source>
        <strain evidence="4">JCA_2017</strain>
    </source>
</reference>
<evidence type="ECO:0000256" key="1">
    <source>
        <dbReference type="ARBA" id="ARBA00008690"/>
    </source>
</evidence>
<evidence type="ECO:0000313" key="4">
    <source>
        <dbReference type="EMBL" id="RDY06606.1"/>
    </source>
</evidence>
<feature type="domain" description="FAF" evidence="3">
    <location>
        <begin position="92"/>
        <end position="144"/>
    </location>
</feature>
<organism evidence="4 5">
    <name type="scientific">Mucuna pruriens</name>
    <name type="common">Velvet bean</name>
    <name type="synonym">Dolichos pruriens</name>
    <dbReference type="NCBI Taxonomy" id="157652"/>
    <lineage>
        <taxon>Eukaryota</taxon>
        <taxon>Viridiplantae</taxon>
        <taxon>Streptophyta</taxon>
        <taxon>Embryophyta</taxon>
        <taxon>Tracheophyta</taxon>
        <taxon>Spermatophyta</taxon>
        <taxon>Magnoliopsida</taxon>
        <taxon>eudicotyledons</taxon>
        <taxon>Gunneridae</taxon>
        <taxon>Pentapetalae</taxon>
        <taxon>rosids</taxon>
        <taxon>fabids</taxon>
        <taxon>Fabales</taxon>
        <taxon>Fabaceae</taxon>
        <taxon>Papilionoideae</taxon>
        <taxon>50 kb inversion clade</taxon>
        <taxon>NPAAA clade</taxon>
        <taxon>indigoferoid/millettioid clade</taxon>
        <taxon>Phaseoleae</taxon>
        <taxon>Mucuna</taxon>
    </lineage>
</organism>
<evidence type="ECO:0000256" key="2">
    <source>
        <dbReference type="SAM" id="Coils"/>
    </source>
</evidence>
<feature type="non-terminal residue" evidence="4">
    <location>
        <position position="1"/>
    </location>
</feature>
<keyword evidence="2" id="KW-0175">Coiled coil</keyword>
<keyword evidence="5" id="KW-1185">Reference proteome</keyword>
<gene>
    <name evidence="4" type="ORF">CR513_09382</name>
</gene>
<dbReference type="Proteomes" id="UP000257109">
    <property type="component" value="Unassembled WGS sequence"/>
</dbReference>
<dbReference type="OrthoDB" id="1931928at2759"/>
<dbReference type="PANTHER" id="PTHR33155">
    <property type="entry name" value="FANTASTIC FOUR-LIKE PROTEIN (DUF3049)"/>
    <property type="match status" value="1"/>
</dbReference>
<dbReference type="AlphaFoldDB" id="A0A371HUZ6"/>
<name>A0A371HUZ6_MUCPR</name>
<dbReference type="Pfam" id="PF11250">
    <property type="entry name" value="FAF"/>
    <property type="match status" value="1"/>
</dbReference>
<comment type="similarity">
    <text evidence="1">Belongs to the fantastic four family.</text>
</comment>